<dbReference type="Proteomes" id="UP001230908">
    <property type="component" value="Unassembled WGS sequence"/>
</dbReference>
<proteinExistence type="predicted"/>
<dbReference type="RefSeq" id="WP_308712993.1">
    <property type="nucleotide sequence ID" value="NZ_JAVHUY010000012.1"/>
</dbReference>
<protein>
    <recommendedName>
        <fullName evidence="3">Acetoacetate decarboxylase</fullName>
    </recommendedName>
</protein>
<name>A0ABU0ZHG2_9ACTN</name>
<comment type="caution">
    <text evidence="1">The sequence shown here is derived from an EMBL/GenBank/DDBJ whole genome shotgun (WGS) entry which is preliminary data.</text>
</comment>
<evidence type="ECO:0000313" key="1">
    <source>
        <dbReference type="EMBL" id="MDQ7905720.1"/>
    </source>
</evidence>
<reference evidence="1 2" key="1">
    <citation type="submission" date="2023-08" db="EMBL/GenBank/DDBJ databases">
        <title>Phytohabitans sansha sp. nov., isolated from marine sediment.</title>
        <authorList>
            <person name="Zhao Y."/>
            <person name="Yi K."/>
        </authorList>
    </citation>
    <scope>NUCLEOTIDE SEQUENCE [LARGE SCALE GENOMIC DNA]</scope>
    <source>
        <strain evidence="1 2">ZYX-F-186</strain>
    </source>
</reference>
<gene>
    <name evidence="1" type="ORF">RB614_14470</name>
</gene>
<organism evidence="1 2">
    <name type="scientific">Phytohabitans maris</name>
    <dbReference type="NCBI Taxonomy" id="3071409"/>
    <lineage>
        <taxon>Bacteria</taxon>
        <taxon>Bacillati</taxon>
        <taxon>Actinomycetota</taxon>
        <taxon>Actinomycetes</taxon>
        <taxon>Micromonosporales</taxon>
        <taxon>Micromonosporaceae</taxon>
    </lineage>
</organism>
<keyword evidence="2" id="KW-1185">Reference proteome</keyword>
<evidence type="ECO:0008006" key="3">
    <source>
        <dbReference type="Google" id="ProtNLM"/>
    </source>
</evidence>
<dbReference type="EMBL" id="JAVHUY010000012">
    <property type="protein sequence ID" value="MDQ7905720.1"/>
    <property type="molecule type" value="Genomic_DNA"/>
</dbReference>
<evidence type="ECO:0000313" key="2">
    <source>
        <dbReference type="Proteomes" id="UP001230908"/>
    </source>
</evidence>
<accession>A0ABU0ZHG2</accession>
<sequence length="261" mass="28364">MDEQPVPPARWHGLRWLPERPYVNPAPVRLFVGCAWPPERVAVEGLPSAELFLVGWPDAERAARSGAHVVAVRVERGAAVDLTLAAGHLPDELRHLAGVPGAYLLPGGWLDGTRLVEGYRVDGAGEVTSAGAVPAIPLTLRCTGARHGTDGLPDDVVRWPRLARTAYAVVSGPPVTDFLPIHTRRPPVRPGHRLVRFRVEPGYAIDVAATADRLTPLAPVRSRLPDLRASGVELILPRRAFGQVPITRVFEPNGRGWRRFG</sequence>